<dbReference type="PRINTS" id="PR00320">
    <property type="entry name" value="GPROTEINBRPT"/>
</dbReference>
<dbReference type="PROSITE" id="PS50294">
    <property type="entry name" value="WD_REPEATS_REGION"/>
    <property type="match status" value="3"/>
</dbReference>
<dbReference type="InterPro" id="IPR015943">
    <property type="entry name" value="WD40/YVTN_repeat-like_dom_sf"/>
</dbReference>
<dbReference type="PANTHER" id="PTHR43979">
    <property type="entry name" value="PRE-MRNA-PROCESSING FACTOR 17"/>
    <property type="match status" value="1"/>
</dbReference>
<dbReference type="Gene3D" id="2.130.10.10">
    <property type="entry name" value="YVTN repeat-like/Quinoprotein amine dehydrogenase"/>
    <property type="match status" value="1"/>
</dbReference>
<dbReference type="GO" id="GO:0071013">
    <property type="term" value="C:catalytic step 2 spliceosome"/>
    <property type="evidence" value="ECO:0007669"/>
    <property type="project" value="InterPro"/>
</dbReference>
<keyword evidence="1 4" id="KW-0853">WD repeat</keyword>
<feature type="repeat" description="WD" evidence="4">
    <location>
        <begin position="107"/>
        <end position="141"/>
    </location>
</feature>
<dbReference type="EMBL" id="LR877152">
    <property type="protein sequence ID" value="CAD2217379.1"/>
    <property type="molecule type" value="Genomic_DNA"/>
</dbReference>
<dbReference type="AlphaFoldDB" id="A0A7G2CCY2"/>
<keyword evidence="3" id="KW-0687">Ribonucleoprotein</keyword>
<evidence type="ECO:0000256" key="1">
    <source>
        <dbReference type="ARBA" id="ARBA00022574"/>
    </source>
</evidence>
<dbReference type="InterPro" id="IPR032847">
    <property type="entry name" value="PRPF17"/>
</dbReference>
<evidence type="ECO:0000313" key="5">
    <source>
        <dbReference type="EMBL" id="CAD2217379.1"/>
    </source>
</evidence>
<dbReference type="Proteomes" id="UP000515908">
    <property type="component" value="Chromosome 08"/>
</dbReference>
<dbReference type="InterPro" id="IPR036322">
    <property type="entry name" value="WD40_repeat_dom_sf"/>
</dbReference>
<feature type="repeat" description="WD" evidence="4">
    <location>
        <begin position="241"/>
        <end position="274"/>
    </location>
</feature>
<feature type="repeat" description="WD" evidence="4">
    <location>
        <begin position="19"/>
        <end position="60"/>
    </location>
</feature>
<dbReference type="PROSITE" id="PS50082">
    <property type="entry name" value="WD_REPEATS_2"/>
    <property type="match status" value="4"/>
</dbReference>
<dbReference type="Pfam" id="PF00400">
    <property type="entry name" value="WD40"/>
    <property type="match status" value="4"/>
</dbReference>
<sequence>MGGVVKLWETNSRNLVSTFKAHQEPIKSADLTPDATLFSTGSSDGRVTLWDVEHATCTQTLTNKDGLPVGQHLHHPSDPFTQLLVALDKKVVLYDTRVSCSKHQREYTGHMGTIFNVTLLSGGSKFLTTAEDRTLRTWDFRIPIQVKQFADAAMHAISHVVHHPSQPFLAAQSLDNRITVFKDEGGGKLKSLHQRSFTGHTITGTRCQLAFSADGKFISSGDISGNLHVWDWESGASVKTFKAHKDMLTSHVWHPADKSKVVTASWDNTVKLWA</sequence>
<dbReference type="SMART" id="SM00320">
    <property type="entry name" value="WD40"/>
    <property type="match status" value="5"/>
</dbReference>
<evidence type="ECO:0000256" key="2">
    <source>
        <dbReference type="ARBA" id="ARBA00022737"/>
    </source>
</evidence>
<reference evidence="5 6" key="1">
    <citation type="submission" date="2020-08" db="EMBL/GenBank/DDBJ databases">
        <authorList>
            <person name="Newling K."/>
            <person name="Davey J."/>
            <person name="Forrester S."/>
        </authorList>
    </citation>
    <scope>NUCLEOTIDE SEQUENCE [LARGE SCALE GENOMIC DNA]</scope>
    <source>
        <strain evidence="6">Crithidia deanei Carvalho (ATCC PRA-265)</strain>
    </source>
</reference>
<protein>
    <submittedName>
        <fullName evidence="5">WD domain, G-beta repeat, putative</fullName>
    </submittedName>
</protein>
<organism evidence="5 6">
    <name type="scientific">Angomonas deanei</name>
    <dbReference type="NCBI Taxonomy" id="59799"/>
    <lineage>
        <taxon>Eukaryota</taxon>
        <taxon>Discoba</taxon>
        <taxon>Euglenozoa</taxon>
        <taxon>Kinetoplastea</taxon>
        <taxon>Metakinetoplastina</taxon>
        <taxon>Trypanosomatida</taxon>
        <taxon>Trypanosomatidae</taxon>
        <taxon>Strigomonadinae</taxon>
        <taxon>Angomonas</taxon>
    </lineage>
</organism>
<dbReference type="PANTHER" id="PTHR43979:SF1">
    <property type="entry name" value="PRE-MRNA-PROCESSING FACTOR 17"/>
    <property type="match status" value="1"/>
</dbReference>
<evidence type="ECO:0000256" key="3">
    <source>
        <dbReference type="ARBA" id="ARBA00023274"/>
    </source>
</evidence>
<dbReference type="GO" id="GO:0003729">
    <property type="term" value="F:mRNA binding"/>
    <property type="evidence" value="ECO:0007669"/>
    <property type="project" value="TreeGrafter"/>
</dbReference>
<feature type="repeat" description="WD" evidence="4">
    <location>
        <begin position="209"/>
        <end position="240"/>
    </location>
</feature>
<dbReference type="InterPro" id="IPR001680">
    <property type="entry name" value="WD40_rpt"/>
</dbReference>
<dbReference type="SUPFAM" id="SSF50978">
    <property type="entry name" value="WD40 repeat-like"/>
    <property type="match status" value="1"/>
</dbReference>
<dbReference type="InterPro" id="IPR020472">
    <property type="entry name" value="WD40_PAC1"/>
</dbReference>
<name>A0A7G2CCY2_9TRYP</name>
<accession>A0A7G2CCY2</accession>
<proteinExistence type="predicted"/>
<evidence type="ECO:0000256" key="4">
    <source>
        <dbReference type="PROSITE-ProRule" id="PRU00221"/>
    </source>
</evidence>
<evidence type="ECO:0000313" key="6">
    <source>
        <dbReference type="Proteomes" id="UP000515908"/>
    </source>
</evidence>
<dbReference type="VEuPathDB" id="TriTrypDB:ADEAN_000485700"/>
<dbReference type="GO" id="GO:0000398">
    <property type="term" value="P:mRNA splicing, via spliceosome"/>
    <property type="evidence" value="ECO:0007669"/>
    <property type="project" value="InterPro"/>
</dbReference>
<keyword evidence="6" id="KW-1185">Reference proteome</keyword>
<gene>
    <name evidence="5" type="ORF">ADEAN_000485700</name>
</gene>
<keyword evidence="2" id="KW-0677">Repeat</keyword>